<dbReference type="OrthoDB" id="9993296at2"/>
<reference evidence="2 3" key="1">
    <citation type="submission" date="2012-02" db="EMBL/GenBank/DDBJ databases">
        <title>Complete sequence of chromosome of Singulisphaera acidiphila DSM 18658.</title>
        <authorList>
            <consortium name="US DOE Joint Genome Institute (JGI-PGF)"/>
            <person name="Lucas S."/>
            <person name="Copeland A."/>
            <person name="Lapidus A."/>
            <person name="Glavina del Rio T."/>
            <person name="Dalin E."/>
            <person name="Tice H."/>
            <person name="Bruce D."/>
            <person name="Goodwin L."/>
            <person name="Pitluck S."/>
            <person name="Peters L."/>
            <person name="Ovchinnikova G."/>
            <person name="Chertkov O."/>
            <person name="Kyrpides N."/>
            <person name="Mavromatis K."/>
            <person name="Ivanova N."/>
            <person name="Brettin T."/>
            <person name="Detter J.C."/>
            <person name="Han C."/>
            <person name="Larimer F."/>
            <person name="Land M."/>
            <person name="Hauser L."/>
            <person name="Markowitz V."/>
            <person name="Cheng J.-F."/>
            <person name="Hugenholtz P."/>
            <person name="Woyke T."/>
            <person name="Wu D."/>
            <person name="Tindall B."/>
            <person name="Pomrenke H."/>
            <person name="Brambilla E."/>
            <person name="Klenk H.-P."/>
            <person name="Eisen J.A."/>
        </authorList>
    </citation>
    <scope>NUCLEOTIDE SEQUENCE [LARGE SCALE GENOMIC DNA]</scope>
    <source>
        <strain evidence="3">ATCC BAA-1392 / DSM 18658 / VKM B-2454 / MOB10</strain>
    </source>
</reference>
<dbReference type="HOGENOM" id="CLU_2481606_0_0_0"/>
<keyword evidence="3" id="KW-1185">Reference proteome</keyword>
<sequence>MRPSAAMKLDPNPQHAWKTNGLAVGFLLATCFVLTPGCGSEAPKPPAAFTIPVSSDPPQVKAKAKGKGEAFDDLRERRAKKRLAAQS</sequence>
<feature type="compositionally biased region" description="Basic residues" evidence="1">
    <location>
        <begin position="77"/>
        <end position="87"/>
    </location>
</feature>
<dbReference type="STRING" id="886293.Sinac_3625"/>
<dbReference type="EMBL" id="CP003364">
    <property type="protein sequence ID" value="AGA27874.1"/>
    <property type="molecule type" value="Genomic_DNA"/>
</dbReference>
<feature type="compositionally biased region" description="Basic and acidic residues" evidence="1">
    <location>
        <begin position="66"/>
        <end position="76"/>
    </location>
</feature>
<accession>L0DEU4</accession>
<protein>
    <submittedName>
        <fullName evidence="2">Uncharacterized protein</fullName>
    </submittedName>
</protein>
<proteinExistence type="predicted"/>
<evidence type="ECO:0000313" key="2">
    <source>
        <dbReference type="EMBL" id="AGA27874.1"/>
    </source>
</evidence>
<dbReference type="AlphaFoldDB" id="L0DEU4"/>
<feature type="region of interest" description="Disordered" evidence="1">
    <location>
        <begin position="49"/>
        <end position="87"/>
    </location>
</feature>
<dbReference type="Proteomes" id="UP000010798">
    <property type="component" value="Chromosome"/>
</dbReference>
<organism evidence="2 3">
    <name type="scientific">Singulisphaera acidiphila (strain ATCC BAA-1392 / DSM 18658 / VKM B-2454 / MOB10)</name>
    <dbReference type="NCBI Taxonomy" id="886293"/>
    <lineage>
        <taxon>Bacteria</taxon>
        <taxon>Pseudomonadati</taxon>
        <taxon>Planctomycetota</taxon>
        <taxon>Planctomycetia</taxon>
        <taxon>Isosphaerales</taxon>
        <taxon>Isosphaeraceae</taxon>
        <taxon>Singulisphaera</taxon>
    </lineage>
</organism>
<dbReference type="RefSeq" id="WP_015247017.1">
    <property type="nucleotide sequence ID" value="NC_019892.1"/>
</dbReference>
<dbReference type="KEGG" id="saci:Sinac_3625"/>
<gene>
    <name evidence="2" type="ordered locus">Sinac_3625</name>
</gene>
<evidence type="ECO:0000256" key="1">
    <source>
        <dbReference type="SAM" id="MobiDB-lite"/>
    </source>
</evidence>
<evidence type="ECO:0000313" key="3">
    <source>
        <dbReference type="Proteomes" id="UP000010798"/>
    </source>
</evidence>
<name>L0DEU4_SINAD</name>